<dbReference type="Gene3D" id="3.30.420.10">
    <property type="entry name" value="Ribonuclease H-like superfamily/Ribonuclease H"/>
    <property type="match status" value="1"/>
</dbReference>
<dbReference type="GO" id="GO:0003676">
    <property type="term" value="F:nucleic acid binding"/>
    <property type="evidence" value="ECO:0007669"/>
    <property type="project" value="InterPro"/>
</dbReference>
<evidence type="ECO:0000259" key="1">
    <source>
        <dbReference type="SMART" id="SM00474"/>
    </source>
</evidence>
<dbReference type="InterPro" id="IPR002562">
    <property type="entry name" value="3'-5'_exonuclease_dom"/>
</dbReference>
<feature type="domain" description="3'-5' exonuclease" evidence="1">
    <location>
        <begin position="25"/>
        <end position="194"/>
    </location>
</feature>
<dbReference type="GO" id="GO:0006139">
    <property type="term" value="P:nucleobase-containing compound metabolic process"/>
    <property type="evidence" value="ECO:0007669"/>
    <property type="project" value="InterPro"/>
</dbReference>
<reference evidence="2" key="1">
    <citation type="submission" date="2018-05" db="EMBL/GenBank/DDBJ databases">
        <authorList>
            <person name="Lanie J.A."/>
            <person name="Ng W.-L."/>
            <person name="Kazmierczak K.M."/>
            <person name="Andrzejewski T.M."/>
            <person name="Davidsen T.M."/>
            <person name="Wayne K.J."/>
            <person name="Tettelin H."/>
            <person name="Glass J.I."/>
            <person name="Rusch D."/>
            <person name="Podicherti R."/>
            <person name="Tsui H.-C.T."/>
            <person name="Winkler M.E."/>
        </authorList>
    </citation>
    <scope>NUCLEOTIDE SEQUENCE</scope>
</reference>
<dbReference type="AlphaFoldDB" id="A0A382G6W1"/>
<sequence length="195" mass="21698">MVLDKNKLSKTEINSLPLRYYNGPIHIIQTAGQAKEACAILIKEKVLGFDTETRPAFNKGQSYLPSLLQMAGEKVVYLFQLSNCGLTDSIINLLSNDDIIKSGVAINQDLIELQQILNFDPAGFIDLGDIARSKGLPHHGLRGLGAYLLNFRISKSSNTSNWSANQLTKKQIKYAATDAWLGRELYLKYIQINVI</sequence>
<dbReference type="SUPFAM" id="SSF53098">
    <property type="entry name" value="Ribonuclease H-like"/>
    <property type="match status" value="1"/>
</dbReference>
<dbReference type="PANTHER" id="PTHR47765:SF2">
    <property type="entry name" value="EXONUCLEASE MUT-7 HOMOLOG"/>
    <property type="match status" value="1"/>
</dbReference>
<organism evidence="2">
    <name type="scientific">marine metagenome</name>
    <dbReference type="NCBI Taxonomy" id="408172"/>
    <lineage>
        <taxon>unclassified sequences</taxon>
        <taxon>metagenomes</taxon>
        <taxon>ecological metagenomes</taxon>
    </lineage>
</organism>
<dbReference type="EMBL" id="UINC01053588">
    <property type="protein sequence ID" value="SVB70287.1"/>
    <property type="molecule type" value="Genomic_DNA"/>
</dbReference>
<dbReference type="InterPro" id="IPR012337">
    <property type="entry name" value="RNaseH-like_sf"/>
</dbReference>
<dbReference type="SMART" id="SM00474">
    <property type="entry name" value="35EXOc"/>
    <property type="match status" value="1"/>
</dbReference>
<dbReference type="InterPro" id="IPR036397">
    <property type="entry name" value="RNaseH_sf"/>
</dbReference>
<dbReference type="GO" id="GO:0008408">
    <property type="term" value="F:3'-5' exonuclease activity"/>
    <property type="evidence" value="ECO:0007669"/>
    <property type="project" value="InterPro"/>
</dbReference>
<dbReference type="CDD" id="cd06141">
    <property type="entry name" value="WRN_exo"/>
    <property type="match status" value="1"/>
</dbReference>
<evidence type="ECO:0000313" key="2">
    <source>
        <dbReference type="EMBL" id="SVB70287.1"/>
    </source>
</evidence>
<dbReference type="PANTHER" id="PTHR47765">
    <property type="entry name" value="3'-5' EXONUCLEASE DOMAIN-CONTAINING PROTEIN"/>
    <property type="match status" value="1"/>
</dbReference>
<gene>
    <name evidence="2" type="ORF">METZ01_LOCUS223141</name>
</gene>
<proteinExistence type="predicted"/>
<protein>
    <recommendedName>
        <fullName evidence="1">3'-5' exonuclease domain-containing protein</fullName>
    </recommendedName>
</protein>
<dbReference type="InterPro" id="IPR052408">
    <property type="entry name" value="Exonuclease_MUT-7-like"/>
</dbReference>
<name>A0A382G6W1_9ZZZZ</name>
<accession>A0A382G6W1</accession>
<dbReference type="Pfam" id="PF01612">
    <property type="entry name" value="DNA_pol_A_exo1"/>
    <property type="match status" value="1"/>
</dbReference>